<dbReference type="InterPro" id="IPR002110">
    <property type="entry name" value="Ankyrin_rpt"/>
</dbReference>
<dbReference type="PANTHER" id="PTHR46307">
    <property type="entry name" value="G9A, ISOFORM B"/>
    <property type="match status" value="1"/>
</dbReference>
<dbReference type="SUPFAM" id="SSF48403">
    <property type="entry name" value="Ankyrin repeat"/>
    <property type="match status" value="1"/>
</dbReference>
<dbReference type="GO" id="GO:0005634">
    <property type="term" value="C:nucleus"/>
    <property type="evidence" value="ECO:0007669"/>
    <property type="project" value="InterPro"/>
</dbReference>
<dbReference type="STRING" id="307972.A0A2G8K0J3"/>
<dbReference type="SUPFAM" id="SSF82199">
    <property type="entry name" value="SET domain"/>
    <property type="match status" value="1"/>
</dbReference>
<dbReference type="GO" id="GO:0002039">
    <property type="term" value="F:p53 binding"/>
    <property type="evidence" value="ECO:0007669"/>
    <property type="project" value="InterPro"/>
</dbReference>
<organism evidence="5 6">
    <name type="scientific">Stichopus japonicus</name>
    <name type="common">Sea cucumber</name>
    <dbReference type="NCBI Taxonomy" id="307972"/>
    <lineage>
        <taxon>Eukaryota</taxon>
        <taxon>Metazoa</taxon>
        <taxon>Echinodermata</taxon>
        <taxon>Eleutherozoa</taxon>
        <taxon>Echinozoa</taxon>
        <taxon>Holothuroidea</taxon>
        <taxon>Aspidochirotacea</taxon>
        <taxon>Aspidochirotida</taxon>
        <taxon>Stichopodidae</taxon>
        <taxon>Apostichopus</taxon>
    </lineage>
</organism>
<dbReference type="PRINTS" id="PR01415">
    <property type="entry name" value="ANKYRIN"/>
</dbReference>
<dbReference type="PROSITE" id="PS50297">
    <property type="entry name" value="ANK_REP_REGION"/>
    <property type="match status" value="4"/>
</dbReference>
<feature type="repeat" description="ANK" evidence="3">
    <location>
        <begin position="49"/>
        <end position="81"/>
    </location>
</feature>
<dbReference type="PROSITE" id="PS50088">
    <property type="entry name" value="ANK_REPEAT"/>
    <property type="match status" value="4"/>
</dbReference>
<dbReference type="PANTHER" id="PTHR46307:SF4">
    <property type="entry name" value="G9A, ISOFORM B"/>
    <property type="match status" value="1"/>
</dbReference>
<accession>A0A2G8K0J3</accession>
<evidence type="ECO:0000256" key="3">
    <source>
        <dbReference type="PROSITE-ProRule" id="PRU00023"/>
    </source>
</evidence>
<keyword evidence="5" id="KW-0808">Transferase</keyword>
<dbReference type="EMBL" id="MRZV01001014">
    <property type="protein sequence ID" value="PIK41489.1"/>
    <property type="molecule type" value="Genomic_DNA"/>
</dbReference>
<dbReference type="Pfam" id="PF00023">
    <property type="entry name" value="Ank"/>
    <property type="match status" value="1"/>
</dbReference>
<feature type="domain" description="Pre-SET" evidence="4">
    <location>
        <begin position="225"/>
        <end position="300"/>
    </location>
</feature>
<dbReference type="SMART" id="SM00468">
    <property type="entry name" value="PreSET"/>
    <property type="match status" value="1"/>
</dbReference>
<proteinExistence type="predicted"/>
<feature type="repeat" description="ANK" evidence="3">
    <location>
        <begin position="82"/>
        <end position="114"/>
    </location>
</feature>
<name>A0A2G8K0J3_STIJA</name>
<dbReference type="Pfam" id="PF12796">
    <property type="entry name" value="Ank_2"/>
    <property type="match status" value="2"/>
</dbReference>
<dbReference type="GO" id="GO:0000122">
    <property type="term" value="P:negative regulation of transcription by RNA polymerase II"/>
    <property type="evidence" value="ECO:0007669"/>
    <property type="project" value="TreeGrafter"/>
</dbReference>
<dbReference type="Proteomes" id="UP000230750">
    <property type="component" value="Unassembled WGS sequence"/>
</dbReference>
<dbReference type="InterPro" id="IPR043550">
    <property type="entry name" value="EHMT1/EHMT2"/>
</dbReference>
<dbReference type="GO" id="GO:0008270">
    <property type="term" value="F:zinc ion binding"/>
    <property type="evidence" value="ECO:0007669"/>
    <property type="project" value="InterPro"/>
</dbReference>
<evidence type="ECO:0000256" key="2">
    <source>
        <dbReference type="ARBA" id="ARBA00022691"/>
    </source>
</evidence>
<feature type="non-terminal residue" evidence="5">
    <location>
        <position position="300"/>
    </location>
</feature>
<feature type="repeat" description="ANK" evidence="3">
    <location>
        <begin position="152"/>
        <end position="184"/>
    </location>
</feature>
<dbReference type="InterPro" id="IPR036770">
    <property type="entry name" value="Ankyrin_rpt-contain_sf"/>
</dbReference>
<gene>
    <name evidence="5" type="ORF">BSL78_21647</name>
</gene>
<protein>
    <submittedName>
        <fullName evidence="5">Putative histone-lysine N-methyltransferase EHMT1</fullName>
    </submittedName>
</protein>
<dbReference type="Gene3D" id="2.170.270.10">
    <property type="entry name" value="SET domain"/>
    <property type="match status" value="1"/>
</dbReference>
<dbReference type="GO" id="GO:0000785">
    <property type="term" value="C:chromatin"/>
    <property type="evidence" value="ECO:0007669"/>
    <property type="project" value="TreeGrafter"/>
</dbReference>
<dbReference type="Pfam" id="PF05033">
    <property type="entry name" value="Pre-SET"/>
    <property type="match status" value="1"/>
</dbReference>
<dbReference type="InterPro" id="IPR007728">
    <property type="entry name" value="Pre-SET_dom"/>
</dbReference>
<keyword evidence="1 5" id="KW-0489">Methyltransferase</keyword>
<evidence type="ECO:0000313" key="6">
    <source>
        <dbReference type="Proteomes" id="UP000230750"/>
    </source>
</evidence>
<reference evidence="5 6" key="1">
    <citation type="journal article" date="2017" name="PLoS Biol.">
        <title>The sea cucumber genome provides insights into morphological evolution and visceral regeneration.</title>
        <authorList>
            <person name="Zhang X."/>
            <person name="Sun L."/>
            <person name="Yuan J."/>
            <person name="Sun Y."/>
            <person name="Gao Y."/>
            <person name="Zhang L."/>
            <person name="Li S."/>
            <person name="Dai H."/>
            <person name="Hamel J.F."/>
            <person name="Liu C."/>
            <person name="Yu Y."/>
            <person name="Liu S."/>
            <person name="Lin W."/>
            <person name="Guo K."/>
            <person name="Jin S."/>
            <person name="Xu P."/>
            <person name="Storey K.B."/>
            <person name="Huan P."/>
            <person name="Zhang T."/>
            <person name="Zhou Y."/>
            <person name="Zhang J."/>
            <person name="Lin C."/>
            <person name="Li X."/>
            <person name="Xing L."/>
            <person name="Huo D."/>
            <person name="Sun M."/>
            <person name="Wang L."/>
            <person name="Mercier A."/>
            <person name="Li F."/>
            <person name="Yang H."/>
            <person name="Xiang J."/>
        </authorList>
    </citation>
    <scope>NUCLEOTIDE SEQUENCE [LARGE SCALE GENOMIC DNA]</scope>
    <source>
        <strain evidence="5">Shaxun</strain>
        <tissue evidence="5">Muscle</tissue>
    </source>
</reference>
<keyword evidence="3" id="KW-0040">ANK repeat</keyword>
<dbReference type="OrthoDB" id="5792673at2759"/>
<sequence length="300" mass="33565">MLGEGFDPNYHFPSHNRETPVHAAAAKGHLDIVCMLVQAGANIDAEDEDHRTPLHLAVDKEQFECVKFLCRHGARPDHKDNGGWTPIIWAADNKNNDMVSFLLSYGADPTLRDKEQNIALHWAAYSGSQKVMEEIMNHDTFQESIVNTVNIHGDSPLHVAARENNLGCVTQLLMKKANATICNKEGETPLDCAVNKSDVWMAMEANLRINIYVQKRNLRTERILSRDICRGRENVPIPVINSIDDQPLPNCFLYVADNCETSPLDIDRSIKPMQGCRCDGDCSTDSCPCGQSSVRCWYSP</sequence>
<dbReference type="AlphaFoldDB" id="A0A2G8K0J3"/>
<keyword evidence="6" id="KW-1185">Reference proteome</keyword>
<dbReference type="SMART" id="SM00248">
    <property type="entry name" value="ANK"/>
    <property type="match status" value="5"/>
</dbReference>
<feature type="repeat" description="ANK" evidence="3">
    <location>
        <begin position="16"/>
        <end position="48"/>
    </location>
</feature>
<dbReference type="InterPro" id="IPR046341">
    <property type="entry name" value="SET_dom_sf"/>
</dbReference>
<keyword evidence="2" id="KW-0949">S-adenosyl-L-methionine</keyword>
<comment type="caution">
    <text evidence="5">The sequence shown here is derived from an EMBL/GenBank/DDBJ whole genome shotgun (WGS) entry which is preliminary data.</text>
</comment>
<evidence type="ECO:0000256" key="1">
    <source>
        <dbReference type="ARBA" id="ARBA00022603"/>
    </source>
</evidence>
<dbReference type="GO" id="GO:0046974">
    <property type="term" value="F:histone H3K9 methyltransferase activity"/>
    <property type="evidence" value="ECO:0007669"/>
    <property type="project" value="TreeGrafter"/>
</dbReference>
<dbReference type="GO" id="GO:0032259">
    <property type="term" value="P:methylation"/>
    <property type="evidence" value="ECO:0007669"/>
    <property type="project" value="UniProtKB-KW"/>
</dbReference>
<dbReference type="Gene3D" id="1.25.40.20">
    <property type="entry name" value="Ankyrin repeat-containing domain"/>
    <property type="match status" value="1"/>
</dbReference>
<evidence type="ECO:0000259" key="4">
    <source>
        <dbReference type="SMART" id="SM00468"/>
    </source>
</evidence>
<evidence type="ECO:0000313" key="5">
    <source>
        <dbReference type="EMBL" id="PIK41489.1"/>
    </source>
</evidence>